<proteinExistence type="inferred from homology"/>
<gene>
    <name evidence="4" type="primary">TLE4_1</name>
    <name evidence="4" type="ORF">Ciccas_008806</name>
</gene>
<accession>A0ABD2PZS3</accession>
<name>A0ABD2PZS3_9PLAT</name>
<evidence type="ECO:0000256" key="3">
    <source>
        <dbReference type="SAM" id="MobiDB-lite"/>
    </source>
</evidence>
<reference evidence="4 5" key="1">
    <citation type="submission" date="2024-11" db="EMBL/GenBank/DDBJ databases">
        <title>Adaptive evolution of stress response genes in parasites aligns with host niche diversity.</title>
        <authorList>
            <person name="Hahn C."/>
            <person name="Resl P."/>
        </authorList>
    </citation>
    <scope>NUCLEOTIDE SEQUENCE [LARGE SCALE GENOMIC DNA]</scope>
    <source>
        <strain evidence="4">EGGRZ-B1_66</strain>
        <tissue evidence="4">Body</tissue>
    </source>
</reference>
<dbReference type="EMBL" id="JBJKFK010001634">
    <property type="protein sequence ID" value="KAL3312598.1"/>
    <property type="molecule type" value="Genomic_DNA"/>
</dbReference>
<dbReference type="InterPro" id="IPR036322">
    <property type="entry name" value="WD40_repeat_dom_sf"/>
</dbReference>
<dbReference type="SMART" id="SM00320">
    <property type="entry name" value="WD40"/>
    <property type="match status" value="6"/>
</dbReference>
<feature type="repeat" description="WD" evidence="2">
    <location>
        <begin position="179"/>
        <end position="220"/>
    </location>
</feature>
<dbReference type="Gene3D" id="2.130.10.10">
    <property type="entry name" value="YVTN repeat-like/Quinoprotein amine dehydrogenase"/>
    <property type="match status" value="1"/>
</dbReference>
<keyword evidence="2" id="KW-0853">WD repeat</keyword>
<evidence type="ECO:0000313" key="4">
    <source>
        <dbReference type="EMBL" id="KAL3312598.1"/>
    </source>
</evidence>
<feature type="repeat" description="WD" evidence="2">
    <location>
        <begin position="308"/>
        <end position="339"/>
    </location>
</feature>
<evidence type="ECO:0000313" key="5">
    <source>
        <dbReference type="Proteomes" id="UP001626550"/>
    </source>
</evidence>
<dbReference type="Proteomes" id="UP001626550">
    <property type="component" value="Unassembled WGS sequence"/>
</dbReference>
<feature type="region of interest" description="Disordered" evidence="3">
    <location>
        <begin position="99"/>
        <end position="123"/>
    </location>
</feature>
<evidence type="ECO:0000256" key="1">
    <source>
        <dbReference type="ARBA" id="ARBA00005969"/>
    </source>
</evidence>
<dbReference type="InterPro" id="IPR001680">
    <property type="entry name" value="WD40_rpt"/>
</dbReference>
<sequence>MNFYQQMDSGMRGGKAPYSFALVPGPDDQLGPPMPVPLTPDMFNAPGIPRSLKVRAVLEHGEVVCAVTMHPSESRRTIFTGGRGAVKLWDASFLDDAANSPNSLNGNTDPEDPNATPRRPLPPTVLKNSLTNLECLPMDSYIRSIKLSKDGKTLIVGGESNLLSIWDLGGATPMNRGVLNSNATACYALTLSPDGRLCYSCTSEGQVCVWDVCNQALVKQFQAHADGASCVDLCEQQPHQLWTGGLDKTVHCWDVREASSSGAYPLHNYAFPSQVFSLGYSGEWLAVGLEKRLIEMIAPGMAQPRYQLAMHENCVLSLRFANSRSWFVSTGKDHYVNAWRSPFGANLCQVKENSSVLSCDISSDDRLLITGSGEMRATIYDVLY</sequence>
<feature type="compositionally biased region" description="Polar residues" evidence="3">
    <location>
        <begin position="99"/>
        <end position="108"/>
    </location>
</feature>
<dbReference type="PROSITE" id="PS50082">
    <property type="entry name" value="WD_REPEATS_2"/>
    <property type="match status" value="2"/>
</dbReference>
<dbReference type="PRINTS" id="PR01850">
    <property type="entry name" value="GROUCHOFAMLY"/>
</dbReference>
<organism evidence="4 5">
    <name type="scientific">Cichlidogyrus casuarinus</name>
    <dbReference type="NCBI Taxonomy" id="1844966"/>
    <lineage>
        <taxon>Eukaryota</taxon>
        <taxon>Metazoa</taxon>
        <taxon>Spiralia</taxon>
        <taxon>Lophotrochozoa</taxon>
        <taxon>Platyhelminthes</taxon>
        <taxon>Monogenea</taxon>
        <taxon>Monopisthocotylea</taxon>
        <taxon>Dactylogyridea</taxon>
        <taxon>Ancyrocephalidae</taxon>
        <taxon>Cichlidogyrus</taxon>
    </lineage>
</organism>
<dbReference type="Pfam" id="PF00400">
    <property type="entry name" value="WD40"/>
    <property type="match status" value="5"/>
</dbReference>
<keyword evidence="5" id="KW-1185">Reference proteome</keyword>
<dbReference type="InterPro" id="IPR015943">
    <property type="entry name" value="WD40/YVTN_repeat-like_dom_sf"/>
</dbReference>
<evidence type="ECO:0000256" key="2">
    <source>
        <dbReference type="PROSITE-ProRule" id="PRU00221"/>
    </source>
</evidence>
<dbReference type="PANTHER" id="PTHR10814">
    <property type="entry name" value="TRANSDUCIN-LIKE ENHANCER PROTEIN"/>
    <property type="match status" value="1"/>
</dbReference>
<protein>
    <submittedName>
        <fullName evidence="4">Transducin-like enhancer protein 4</fullName>
    </submittedName>
</protein>
<comment type="caution">
    <text evidence="4">The sequence shown here is derived from an EMBL/GenBank/DDBJ whole genome shotgun (WGS) entry which is preliminary data.</text>
</comment>
<dbReference type="PANTHER" id="PTHR10814:SF21">
    <property type="entry name" value="PROTEIN GROUCHO"/>
    <property type="match status" value="1"/>
</dbReference>
<dbReference type="InterPro" id="IPR009146">
    <property type="entry name" value="Groucho_enhance"/>
</dbReference>
<dbReference type="AlphaFoldDB" id="A0ABD2PZS3"/>
<dbReference type="SUPFAM" id="SSF50978">
    <property type="entry name" value="WD40 repeat-like"/>
    <property type="match status" value="1"/>
</dbReference>
<comment type="similarity">
    <text evidence="1">Belongs to the WD repeat Groucho/TLE family.</text>
</comment>